<sequence>MKKLDYEAIDLSSITLDSLSEVEVRMDLGELELKNQVNESFDDLIDREQYKKGNLYQLNKLRLLLKANGTLKLINTYNGKINDAYLYKQEMLLNKAGFVHIKITRREKPLIIEAVKRPLEEEEQDFGLKLVEVIHPEEILRCHDFAREYYYYKDFNYDLELVKQFDLNSDLLVVYDSAGDICSIARLISRAPDYYCSFMYATLATEPKGAHYTIPEKHLRTSEIMALYREGKKGVVAFKRLIEYLTQYGTRIRRFDSLWTTYDECDNYTGTYYKNKFLMKETGVKLIYRDFGGLWNLLVTEQKEELKKLHHKLFRR</sequence>
<protein>
    <submittedName>
        <fullName evidence="1">Uncharacterized protein</fullName>
    </submittedName>
</protein>
<gene>
    <name evidence="1" type="ORF">LCGC14_2683650</name>
</gene>
<name>A0A0F8ZKM6_9ZZZZ</name>
<accession>A0A0F8ZKM6</accession>
<reference evidence="1" key="1">
    <citation type="journal article" date="2015" name="Nature">
        <title>Complex archaea that bridge the gap between prokaryotes and eukaryotes.</title>
        <authorList>
            <person name="Spang A."/>
            <person name="Saw J.H."/>
            <person name="Jorgensen S.L."/>
            <person name="Zaremba-Niedzwiedzka K."/>
            <person name="Martijn J."/>
            <person name="Lind A.E."/>
            <person name="van Eijk R."/>
            <person name="Schleper C."/>
            <person name="Guy L."/>
            <person name="Ettema T.J."/>
        </authorList>
    </citation>
    <scope>NUCLEOTIDE SEQUENCE</scope>
</reference>
<comment type="caution">
    <text evidence="1">The sequence shown here is derived from an EMBL/GenBank/DDBJ whole genome shotgun (WGS) entry which is preliminary data.</text>
</comment>
<dbReference type="EMBL" id="LAZR01047379">
    <property type="protein sequence ID" value="KKK94358.1"/>
    <property type="molecule type" value="Genomic_DNA"/>
</dbReference>
<evidence type="ECO:0000313" key="1">
    <source>
        <dbReference type="EMBL" id="KKK94358.1"/>
    </source>
</evidence>
<dbReference type="AlphaFoldDB" id="A0A0F8ZKM6"/>
<organism evidence="1">
    <name type="scientific">marine sediment metagenome</name>
    <dbReference type="NCBI Taxonomy" id="412755"/>
    <lineage>
        <taxon>unclassified sequences</taxon>
        <taxon>metagenomes</taxon>
        <taxon>ecological metagenomes</taxon>
    </lineage>
</organism>
<proteinExistence type="predicted"/>